<evidence type="ECO:0000313" key="8">
    <source>
        <dbReference type="Proteomes" id="UP000253490"/>
    </source>
</evidence>
<keyword evidence="8" id="KW-1185">Reference proteome</keyword>
<dbReference type="InterPro" id="IPR027619">
    <property type="entry name" value="C-S_lyase_PatB-like"/>
</dbReference>
<gene>
    <name evidence="7" type="ORF">DES36_10893</name>
</gene>
<keyword evidence="3" id="KW-0663">Pyridoxal phosphate</keyword>
<dbReference type="AlphaFoldDB" id="A0A366I8L3"/>
<dbReference type="CDD" id="cd00609">
    <property type="entry name" value="AAT_like"/>
    <property type="match status" value="1"/>
</dbReference>
<dbReference type="GO" id="GO:0030170">
    <property type="term" value="F:pyridoxal phosphate binding"/>
    <property type="evidence" value="ECO:0007669"/>
    <property type="project" value="InterPro"/>
</dbReference>
<proteinExistence type="inferred from homology"/>
<reference evidence="7 8" key="1">
    <citation type="submission" date="2018-06" db="EMBL/GenBank/DDBJ databases">
        <title>Genomic Encyclopedia of Type Strains, Phase IV (KMG-IV): sequencing the most valuable type-strain genomes for metagenomic binning, comparative biology and taxonomic classification.</title>
        <authorList>
            <person name="Goeker M."/>
        </authorList>
    </citation>
    <scope>NUCLEOTIDE SEQUENCE [LARGE SCALE GENOMIC DNA]</scope>
    <source>
        <strain evidence="7 8">DSM 22112</strain>
    </source>
</reference>
<name>A0A366I8L3_9FIRM</name>
<dbReference type="Gene3D" id="3.40.640.10">
    <property type="entry name" value="Type I PLP-dependent aspartate aminotransferase-like (Major domain)"/>
    <property type="match status" value="1"/>
</dbReference>
<comment type="cofactor">
    <cofactor evidence="1">
        <name>pyridoxal 5'-phosphate</name>
        <dbReference type="ChEBI" id="CHEBI:597326"/>
    </cofactor>
</comment>
<dbReference type="SUPFAM" id="SSF53383">
    <property type="entry name" value="PLP-dependent transferases"/>
    <property type="match status" value="1"/>
</dbReference>
<organism evidence="7 8">
    <name type="scientific">Alkalibaculum bacchi</name>
    <dbReference type="NCBI Taxonomy" id="645887"/>
    <lineage>
        <taxon>Bacteria</taxon>
        <taxon>Bacillati</taxon>
        <taxon>Bacillota</taxon>
        <taxon>Clostridia</taxon>
        <taxon>Eubacteriales</taxon>
        <taxon>Eubacteriaceae</taxon>
        <taxon>Alkalibaculum</taxon>
    </lineage>
</organism>
<keyword evidence="4 7" id="KW-0456">Lyase</keyword>
<dbReference type="EC" id="4.4.1.13" evidence="2"/>
<evidence type="ECO:0000256" key="5">
    <source>
        <dbReference type="ARBA" id="ARBA00037974"/>
    </source>
</evidence>
<evidence type="ECO:0000259" key="6">
    <source>
        <dbReference type="Pfam" id="PF00155"/>
    </source>
</evidence>
<dbReference type="Gene3D" id="3.90.1150.10">
    <property type="entry name" value="Aspartate Aminotransferase, domain 1"/>
    <property type="match status" value="1"/>
</dbReference>
<feature type="domain" description="Aminotransferase class I/classII large" evidence="6">
    <location>
        <begin position="30"/>
        <end position="382"/>
    </location>
</feature>
<dbReference type="GO" id="GO:0047804">
    <property type="term" value="F:cysteine-S-conjugate beta-lyase activity"/>
    <property type="evidence" value="ECO:0007669"/>
    <property type="project" value="UniProtKB-EC"/>
</dbReference>
<dbReference type="PANTHER" id="PTHR43525:SF1">
    <property type="entry name" value="PROTEIN MALY"/>
    <property type="match status" value="1"/>
</dbReference>
<dbReference type="InterPro" id="IPR015422">
    <property type="entry name" value="PyrdxlP-dep_Trfase_small"/>
</dbReference>
<dbReference type="RefSeq" id="WP_113920619.1">
    <property type="nucleotide sequence ID" value="NZ_QNRX01000008.1"/>
</dbReference>
<dbReference type="Proteomes" id="UP000253490">
    <property type="component" value="Unassembled WGS sequence"/>
</dbReference>
<evidence type="ECO:0000256" key="4">
    <source>
        <dbReference type="ARBA" id="ARBA00023239"/>
    </source>
</evidence>
<dbReference type="InterPro" id="IPR051798">
    <property type="entry name" value="Class-II_PLP-Dep_Aminotrans"/>
</dbReference>
<evidence type="ECO:0000256" key="3">
    <source>
        <dbReference type="ARBA" id="ARBA00022898"/>
    </source>
</evidence>
<evidence type="ECO:0000313" key="7">
    <source>
        <dbReference type="EMBL" id="RBP64470.1"/>
    </source>
</evidence>
<dbReference type="EMBL" id="QNRX01000008">
    <property type="protein sequence ID" value="RBP64470.1"/>
    <property type="molecule type" value="Genomic_DNA"/>
</dbReference>
<comment type="caution">
    <text evidence="7">The sequence shown here is derived from an EMBL/GenBank/DDBJ whole genome shotgun (WGS) entry which is preliminary data.</text>
</comment>
<evidence type="ECO:0000256" key="2">
    <source>
        <dbReference type="ARBA" id="ARBA00012224"/>
    </source>
</evidence>
<sequence>MTYNFDEIIDRKNTNSLKYDFAVERGKPEDILPLWVADMDFRVPPAVAEALVKSSEHGIFGYSDTKNEYFQTLYNWYLSRFNFEIKKDWLVKTPGVVYAISTAVRALTKEGDAIIIQQPVYYPFSGSIQANNRKLINNSLIYKNGSYHMDLEDFEKKIIENNVRLFILCSPHNPVGRVWTKEELIDLGDICVKHNVIVVADEIHADFVYKDHKHHVFANLKPEYLDNSIICTAPSKTFNLAGLQVSNIFIANKDIRRAFIKEIDRTGYSQLNTMGLIACQAAYEYGGEWLEELKEYLSENLSFIRSFLAEHLPQIKLVEPEGTYLVWLDCRDLGLSEQELEELIVNKAKLWLDGGTMFGKDGENFQRVNIACPRSILEQAFEQLREALKNML</sequence>
<dbReference type="InterPro" id="IPR004839">
    <property type="entry name" value="Aminotransferase_I/II_large"/>
</dbReference>
<dbReference type="InterPro" id="IPR015421">
    <property type="entry name" value="PyrdxlP-dep_Trfase_major"/>
</dbReference>
<protein>
    <recommendedName>
        <fullName evidence="2">cysteine-S-conjugate beta-lyase</fullName>
        <ecNumber evidence="2">4.4.1.13</ecNumber>
    </recommendedName>
</protein>
<dbReference type="NCBIfam" id="TIGR04350">
    <property type="entry name" value="C_S_lyase_PatB"/>
    <property type="match status" value="1"/>
</dbReference>
<dbReference type="Pfam" id="PF00155">
    <property type="entry name" value="Aminotran_1_2"/>
    <property type="match status" value="1"/>
</dbReference>
<evidence type="ECO:0000256" key="1">
    <source>
        <dbReference type="ARBA" id="ARBA00001933"/>
    </source>
</evidence>
<comment type="similarity">
    <text evidence="5">Belongs to the class-II pyridoxal-phosphate-dependent aminotransferase family. MalY/PatB cystathionine beta-lyase subfamily.</text>
</comment>
<dbReference type="OrthoDB" id="9802872at2"/>
<dbReference type="PANTHER" id="PTHR43525">
    <property type="entry name" value="PROTEIN MALY"/>
    <property type="match status" value="1"/>
</dbReference>
<dbReference type="InterPro" id="IPR015424">
    <property type="entry name" value="PyrdxlP-dep_Trfase"/>
</dbReference>
<accession>A0A366I8L3</accession>